<reference evidence="1 2" key="1">
    <citation type="submission" date="2024-04" db="EMBL/GenBank/DDBJ databases">
        <title>Tritrichomonas musculus Genome.</title>
        <authorList>
            <person name="Alves-Ferreira E."/>
            <person name="Grigg M."/>
            <person name="Lorenzi H."/>
            <person name="Galac M."/>
        </authorList>
    </citation>
    <scope>NUCLEOTIDE SEQUENCE [LARGE SCALE GENOMIC DNA]</scope>
    <source>
        <strain evidence="1 2">EAF2021</strain>
    </source>
</reference>
<accession>A0ABR2GSF8</accession>
<sequence>MNQVSSGKHALFWMIKTKLIRIYGKEPNIFELKRLAENIQIIYQIPLKRDVKRNKDSIISWMCDHWNIIQNHFPSISNNNNFNPYEVIQKTNFSLEKKQKLTTQYMLQDKLVEVENYLKIIFNRPRIKMSDLLLISYEICKQTKLKLKRNEKRDKILNLAWFWLNWNVIFPLISTNSIKVDFETIDKGHAKENKIIDGSFDDQNMLFFHFNSQDFEDDLYQDFNIY</sequence>
<evidence type="ECO:0000313" key="2">
    <source>
        <dbReference type="Proteomes" id="UP001470230"/>
    </source>
</evidence>
<protein>
    <submittedName>
        <fullName evidence="1">Uncharacterized protein</fullName>
    </submittedName>
</protein>
<dbReference type="Proteomes" id="UP001470230">
    <property type="component" value="Unassembled WGS sequence"/>
</dbReference>
<comment type="caution">
    <text evidence="1">The sequence shown here is derived from an EMBL/GenBank/DDBJ whole genome shotgun (WGS) entry which is preliminary data.</text>
</comment>
<name>A0ABR2GSF8_9EUKA</name>
<evidence type="ECO:0000313" key="1">
    <source>
        <dbReference type="EMBL" id="KAK8836180.1"/>
    </source>
</evidence>
<proteinExistence type="predicted"/>
<dbReference type="EMBL" id="JAPFFF010000067">
    <property type="protein sequence ID" value="KAK8836180.1"/>
    <property type="molecule type" value="Genomic_DNA"/>
</dbReference>
<keyword evidence="2" id="KW-1185">Reference proteome</keyword>
<organism evidence="1 2">
    <name type="scientific">Tritrichomonas musculus</name>
    <dbReference type="NCBI Taxonomy" id="1915356"/>
    <lineage>
        <taxon>Eukaryota</taxon>
        <taxon>Metamonada</taxon>
        <taxon>Parabasalia</taxon>
        <taxon>Tritrichomonadida</taxon>
        <taxon>Tritrichomonadidae</taxon>
        <taxon>Tritrichomonas</taxon>
    </lineage>
</organism>
<gene>
    <name evidence="1" type="ORF">M9Y10_039812</name>
</gene>